<dbReference type="GO" id="GO:0005829">
    <property type="term" value="C:cytosol"/>
    <property type="evidence" value="ECO:0007669"/>
    <property type="project" value="TreeGrafter"/>
</dbReference>
<dbReference type="PRINTS" id="PR00099">
    <property type="entry name" value="CPSGATASE"/>
</dbReference>
<dbReference type="InterPro" id="IPR050472">
    <property type="entry name" value="Anth_synth/Amidotransfase"/>
</dbReference>
<dbReference type="EMBL" id="FJNE01000002">
    <property type="protein sequence ID" value="CZQ86295.1"/>
    <property type="molecule type" value="Genomic_DNA"/>
</dbReference>
<dbReference type="AlphaFoldDB" id="A0A143YE01"/>
<accession>A0A143YE01</accession>
<dbReference type="InterPro" id="IPR006221">
    <property type="entry name" value="TrpG/PapA_dom"/>
</dbReference>
<dbReference type="GO" id="GO:0004049">
    <property type="term" value="F:anthranilate synthase activity"/>
    <property type="evidence" value="ECO:0007669"/>
    <property type="project" value="TreeGrafter"/>
</dbReference>
<name>A0A143YE01_9LACT</name>
<dbReference type="SUPFAM" id="SSF52317">
    <property type="entry name" value="Class I glutamine amidotransferase-like"/>
    <property type="match status" value="1"/>
</dbReference>
<keyword evidence="1" id="KW-0315">Glutamine amidotransferase</keyword>
<dbReference type="Proteomes" id="UP000242754">
    <property type="component" value="Unassembled WGS sequence"/>
</dbReference>
<protein>
    <submittedName>
        <fullName evidence="3">Anthranilate synthase component ii signature</fullName>
    </submittedName>
</protein>
<dbReference type="OrthoDB" id="9804328at2"/>
<dbReference type="RefSeq" id="WP_087031614.1">
    <property type="nucleotide sequence ID" value="NZ_FJNE01000002.1"/>
</dbReference>
<dbReference type="PROSITE" id="PS51273">
    <property type="entry name" value="GATASE_TYPE_1"/>
    <property type="match status" value="1"/>
</dbReference>
<reference evidence="3 4" key="1">
    <citation type="submission" date="2016-02" db="EMBL/GenBank/DDBJ databases">
        <authorList>
            <person name="Wen L."/>
            <person name="He K."/>
            <person name="Yang H."/>
        </authorList>
    </citation>
    <scope>NUCLEOTIDE SEQUENCE [LARGE SCALE GENOMIC DNA]</scope>
    <source>
        <strain evidence="3">Trichococcus palustris</strain>
    </source>
</reference>
<feature type="domain" description="Glutamine amidotransferase" evidence="2">
    <location>
        <begin position="3"/>
        <end position="185"/>
    </location>
</feature>
<gene>
    <name evidence="3" type="ORF">Tpal_754</name>
</gene>
<dbReference type="PANTHER" id="PTHR43418">
    <property type="entry name" value="MULTIFUNCTIONAL TRYPTOPHAN BIOSYNTHESIS PROTEIN-RELATED"/>
    <property type="match status" value="1"/>
</dbReference>
<dbReference type="InterPro" id="IPR017926">
    <property type="entry name" value="GATASE"/>
</dbReference>
<keyword evidence="4" id="KW-1185">Reference proteome</keyword>
<dbReference type="Gene3D" id="3.40.50.880">
    <property type="match status" value="1"/>
</dbReference>
<dbReference type="NCBIfam" id="TIGR00566">
    <property type="entry name" value="trpG_papA"/>
    <property type="match status" value="1"/>
</dbReference>
<dbReference type="CDD" id="cd01743">
    <property type="entry name" value="GATase1_Anthranilate_Synthase"/>
    <property type="match status" value="1"/>
</dbReference>
<dbReference type="PANTHER" id="PTHR43418:SF4">
    <property type="entry name" value="MULTIFUNCTIONAL TRYPTOPHAN BIOSYNTHESIS PROTEIN"/>
    <property type="match status" value="1"/>
</dbReference>
<evidence type="ECO:0000313" key="4">
    <source>
        <dbReference type="Proteomes" id="UP000242754"/>
    </source>
</evidence>
<dbReference type="GO" id="GO:0000162">
    <property type="term" value="P:L-tryptophan biosynthetic process"/>
    <property type="evidence" value="ECO:0007669"/>
    <property type="project" value="TreeGrafter"/>
</dbReference>
<proteinExistence type="predicted"/>
<dbReference type="PRINTS" id="PR00097">
    <property type="entry name" value="ANTSNTHASEII"/>
</dbReference>
<dbReference type="Pfam" id="PF00117">
    <property type="entry name" value="GATase"/>
    <property type="match status" value="1"/>
</dbReference>
<dbReference type="InterPro" id="IPR029062">
    <property type="entry name" value="Class_I_gatase-like"/>
</dbReference>
<evidence type="ECO:0000259" key="2">
    <source>
        <dbReference type="Pfam" id="PF00117"/>
    </source>
</evidence>
<dbReference type="STRING" id="140314.SAMN04488076_101238"/>
<organism evidence="3 4">
    <name type="scientific">Trichococcus palustris</name>
    <dbReference type="NCBI Taxonomy" id="140314"/>
    <lineage>
        <taxon>Bacteria</taxon>
        <taxon>Bacillati</taxon>
        <taxon>Bacillota</taxon>
        <taxon>Bacilli</taxon>
        <taxon>Lactobacillales</taxon>
        <taxon>Carnobacteriaceae</taxon>
        <taxon>Trichococcus</taxon>
    </lineage>
</organism>
<dbReference type="FunFam" id="3.40.50.880:FF:000003">
    <property type="entry name" value="Anthranilate synthase component II"/>
    <property type="match status" value="1"/>
</dbReference>
<dbReference type="PRINTS" id="PR00096">
    <property type="entry name" value="GATASE"/>
</dbReference>
<evidence type="ECO:0000313" key="3">
    <source>
        <dbReference type="EMBL" id="CZQ86295.1"/>
    </source>
</evidence>
<sequence length="204" mass="22984">MILVIDNYDSFTYNLVQYLKQLDDAVVVKRNDSITMNEIEELKPMMILISPGPCTPEEAGISLAVVKKFRGRIPILGICLGHQTIASVFGAQIVRAIQPVHGKVHSITHINKGVFEGLRNPLPVTRYHSLVVERESVPEALEITAWTTEGEIMGLLHRDELIEAVQFHPEAILTEHGLDMLRNFYGRVQQYHEEGAIRYGKNSN</sequence>
<evidence type="ECO:0000256" key="1">
    <source>
        <dbReference type="ARBA" id="ARBA00022962"/>
    </source>
</evidence>